<name>A0A150FYX4_GONPE</name>
<dbReference type="PANTHER" id="PTHR12393:SF6">
    <property type="entry name" value="SPHINGOMYELIN PHOSPHODIESTERASE 2"/>
    <property type="match status" value="1"/>
</dbReference>
<dbReference type="GO" id="GO:0004620">
    <property type="term" value="F:phospholipase activity"/>
    <property type="evidence" value="ECO:0007669"/>
    <property type="project" value="TreeGrafter"/>
</dbReference>
<accession>A0A150FYX4</accession>
<keyword evidence="3" id="KW-1185">Reference proteome</keyword>
<gene>
    <name evidence="2" type="ORF">GPECTOR_116g345</name>
</gene>
<dbReference type="GO" id="GO:0046513">
    <property type="term" value="P:ceramide biosynthetic process"/>
    <property type="evidence" value="ECO:0007669"/>
    <property type="project" value="TreeGrafter"/>
</dbReference>
<dbReference type="AlphaFoldDB" id="A0A150FYX4"/>
<evidence type="ECO:0000256" key="1">
    <source>
        <dbReference type="SAM" id="MobiDB-lite"/>
    </source>
</evidence>
<dbReference type="GO" id="GO:0016020">
    <property type="term" value="C:membrane"/>
    <property type="evidence" value="ECO:0007669"/>
    <property type="project" value="TreeGrafter"/>
</dbReference>
<dbReference type="GO" id="GO:0005783">
    <property type="term" value="C:endoplasmic reticulum"/>
    <property type="evidence" value="ECO:0007669"/>
    <property type="project" value="TreeGrafter"/>
</dbReference>
<organism evidence="2 3">
    <name type="scientific">Gonium pectorale</name>
    <name type="common">Green alga</name>
    <dbReference type="NCBI Taxonomy" id="33097"/>
    <lineage>
        <taxon>Eukaryota</taxon>
        <taxon>Viridiplantae</taxon>
        <taxon>Chlorophyta</taxon>
        <taxon>core chlorophytes</taxon>
        <taxon>Chlorophyceae</taxon>
        <taxon>CS clade</taxon>
        <taxon>Chlamydomonadales</taxon>
        <taxon>Volvocaceae</taxon>
        <taxon>Gonium</taxon>
    </lineage>
</organism>
<feature type="region of interest" description="Disordered" evidence="1">
    <location>
        <begin position="612"/>
        <end position="639"/>
    </location>
</feature>
<sequence length="639" mass="68380">MTSSARVFPQLPPELTERIVCKLDRNEVAASFRQVNKAAAAQFSGPEHTIIRLSQPVPPHAFAAHWQAPGAMRGLTLSQRRQLICATATTGSVANLEVAVQAAGCLPSYRALQASASAGQLDTCRWLIEHGCLTHPHDRDSYIDGPAVRWADDIAFVAASGGHKHVCDYLKALQDKGWVMGCVIGAARGGHIALMEQMNQQRRPRRRHARSQGVSVSANEAHFTLWAVAHGCDLATLQHFWVSMRPRRGPVDSVHTIMEAAAGSPTEDWAAKVEWLLGELGGDPSNGVWLCTATEACSRPDALARLKWLRERGFPIDSSATVQLACTGNTQALQYVLAELGPAGDGRERVRAIDLEDAARCGHLAALQALHGAGWRLSNRCLVLAAAAGGQLQVLAWLMETLDGPVVQLGTDLFAAAARSGNVALLAWLRERGPAPPAWRNDAYEAAAESGCEEMMEALAQAEPAKPNLPSRTCQAEPAKPGVWGVCLRLLSFALGFSAQAVGQPAGVIGPTGHQTTGRAYVAACVNGDLAMARCLRRLGVPWGHGQAGSTKVFTEAAAKGAPLRMLRWLLEEGCPVDKAQAREAVESWAGRASNRAYRTVEAEVSQVLGLLGPAPAGPRAKKQRTVRKGRKSKRITTL</sequence>
<dbReference type="EMBL" id="LSYV01000116">
    <property type="protein sequence ID" value="KXZ42813.1"/>
    <property type="molecule type" value="Genomic_DNA"/>
</dbReference>
<feature type="compositionally biased region" description="Basic residues" evidence="1">
    <location>
        <begin position="620"/>
        <end position="639"/>
    </location>
</feature>
<proteinExistence type="predicted"/>
<evidence type="ECO:0000313" key="3">
    <source>
        <dbReference type="Proteomes" id="UP000075714"/>
    </source>
</evidence>
<dbReference type="GO" id="GO:0071944">
    <property type="term" value="C:cell periphery"/>
    <property type="evidence" value="ECO:0007669"/>
    <property type="project" value="TreeGrafter"/>
</dbReference>
<dbReference type="InterPro" id="IPR036770">
    <property type="entry name" value="Ankyrin_rpt-contain_sf"/>
</dbReference>
<dbReference type="Proteomes" id="UP000075714">
    <property type="component" value="Unassembled WGS sequence"/>
</dbReference>
<reference evidence="3" key="1">
    <citation type="journal article" date="2016" name="Nat. Commun.">
        <title>The Gonium pectorale genome demonstrates co-option of cell cycle regulation during the evolution of multicellularity.</title>
        <authorList>
            <person name="Hanschen E.R."/>
            <person name="Marriage T.N."/>
            <person name="Ferris P.J."/>
            <person name="Hamaji T."/>
            <person name="Toyoda A."/>
            <person name="Fujiyama A."/>
            <person name="Neme R."/>
            <person name="Noguchi H."/>
            <person name="Minakuchi Y."/>
            <person name="Suzuki M."/>
            <person name="Kawai-Toyooka H."/>
            <person name="Smith D.R."/>
            <person name="Sparks H."/>
            <person name="Anderson J."/>
            <person name="Bakaric R."/>
            <person name="Luria V."/>
            <person name="Karger A."/>
            <person name="Kirschner M.W."/>
            <person name="Durand P.M."/>
            <person name="Michod R.E."/>
            <person name="Nozaki H."/>
            <person name="Olson B.J."/>
        </authorList>
    </citation>
    <scope>NUCLEOTIDE SEQUENCE [LARGE SCALE GENOMIC DNA]</scope>
    <source>
        <strain evidence="3">NIES-2863</strain>
    </source>
</reference>
<comment type="caution">
    <text evidence="2">The sequence shown here is derived from an EMBL/GenBank/DDBJ whole genome shotgun (WGS) entry which is preliminary data.</text>
</comment>
<dbReference type="Gene3D" id="1.25.40.20">
    <property type="entry name" value="Ankyrin repeat-containing domain"/>
    <property type="match status" value="1"/>
</dbReference>
<dbReference type="SUPFAM" id="SSF140860">
    <property type="entry name" value="Pseudo ankyrin repeat-like"/>
    <property type="match status" value="2"/>
</dbReference>
<evidence type="ECO:0000313" key="2">
    <source>
        <dbReference type="EMBL" id="KXZ42813.1"/>
    </source>
</evidence>
<protein>
    <submittedName>
        <fullName evidence="2">Uncharacterized protein</fullName>
    </submittedName>
</protein>
<dbReference type="PANTHER" id="PTHR12393">
    <property type="entry name" value="SPHINGOMYELIN PHOSPHODIESTERASE RELATED"/>
    <property type="match status" value="1"/>
</dbReference>
<dbReference type="GO" id="GO:0030149">
    <property type="term" value="P:sphingolipid catabolic process"/>
    <property type="evidence" value="ECO:0007669"/>
    <property type="project" value="TreeGrafter"/>
</dbReference>